<feature type="region of interest" description="Disordered" evidence="2">
    <location>
        <begin position="81"/>
        <end position="103"/>
    </location>
</feature>
<evidence type="ECO:0000256" key="2">
    <source>
        <dbReference type="SAM" id="MobiDB-lite"/>
    </source>
</evidence>
<organism evidence="3 4">
    <name type="scientific">Fusarium heterosporum</name>
    <dbReference type="NCBI Taxonomy" id="42747"/>
    <lineage>
        <taxon>Eukaryota</taxon>
        <taxon>Fungi</taxon>
        <taxon>Dikarya</taxon>
        <taxon>Ascomycota</taxon>
        <taxon>Pezizomycotina</taxon>
        <taxon>Sordariomycetes</taxon>
        <taxon>Hypocreomycetidae</taxon>
        <taxon>Hypocreales</taxon>
        <taxon>Nectriaceae</taxon>
        <taxon>Fusarium</taxon>
        <taxon>Fusarium heterosporum species complex</taxon>
    </lineage>
</organism>
<dbReference type="EMBL" id="JAAGWQ010000095">
    <property type="protein sequence ID" value="KAF5668067.1"/>
    <property type="molecule type" value="Genomic_DNA"/>
</dbReference>
<reference evidence="3 4" key="1">
    <citation type="submission" date="2020-05" db="EMBL/GenBank/DDBJ databases">
        <title>Identification and distribution of gene clusters putatively required for synthesis of sphingolipid metabolism inhibitors in phylogenetically diverse species of the filamentous fungus Fusarium.</title>
        <authorList>
            <person name="Kim H.-S."/>
            <person name="Busman M."/>
            <person name="Brown D.W."/>
            <person name="Divon H."/>
            <person name="Uhlig S."/>
            <person name="Proctor R.H."/>
        </authorList>
    </citation>
    <scope>NUCLEOTIDE SEQUENCE [LARGE SCALE GENOMIC DNA]</scope>
    <source>
        <strain evidence="3 4">NRRL 20693</strain>
    </source>
</reference>
<dbReference type="GO" id="GO:0003676">
    <property type="term" value="F:nucleic acid binding"/>
    <property type="evidence" value="ECO:0007669"/>
    <property type="project" value="InterPro"/>
</dbReference>
<accession>A0A8H5TEE9</accession>
<keyword evidence="4" id="KW-1185">Reference proteome</keyword>
<name>A0A8H5TEE9_FUSHE</name>
<keyword evidence="1" id="KW-0175">Coiled coil</keyword>
<evidence type="ECO:0000256" key="1">
    <source>
        <dbReference type="SAM" id="Coils"/>
    </source>
</evidence>
<comment type="caution">
    <text evidence="3">The sequence shown here is derived from an EMBL/GenBank/DDBJ whole genome shotgun (WGS) entry which is preliminary data.</text>
</comment>
<sequence>MPPLRPGHGGRGRRQASPQAGLSEEIITAVKPSDGARAIKLIQDQHGAERVLLRMQPYHADRIASAKMKLCPAGTISSTGGNRLTESFRGHDTPLPSRVTQVPGNSDPECGNCGQHDHDVPDCLSVETGFIWVCIFCKNASHLTDACTKFSRLSMSGKISLLVTGRAGKPALGTDIGWWEHLRLWYESPTTKAEEPPTAYPWSHTFAVSVSKGERGRSLENIQLDFNHGRSALPVDESMQTVEDVSRQYWQVSTIPARAQIELERIEKRRLAVRLQACENVKQALQEENRVLNDHIRSLERENRVLRGEN</sequence>
<feature type="region of interest" description="Disordered" evidence="2">
    <location>
        <begin position="1"/>
        <end position="23"/>
    </location>
</feature>
<dbReference type="Proteomes" id="UP000567885">
    <property type="component" value="Unassembled WGS sequence"/>
</dbReference>
<proteinExistence type="predicted"/>
<dbReference type="OrthoDB" id="5099850at2759"/>
<gene>
    <name evidence="3" type="ORF">FHETE_5333</name>
</gene>
<evidence type="ECO:0000313" key="4">
    <source>
        <dbReference type="Proteomes" id="UP000567885"/>
    </source>
</evidence>
<feature type="coiled-coil region" evidence="1">
    <location>
        <begin position="268"/>
        <end position="309"/>
    </location>
</feature>
<protein>
    <submittedName>
        <fullName evidence="3">Uncharacterized protein</fullName>
    </submittedName>
</protein>
<dbReference type="GO" id="GO:0008270">
    <property type="term" value="F:zinc ion binding"/>
    <property type="evidence" value="ECO:0007669"/>
    <property type="project" value="InterPro"/>
</dbReference>
<dbReference type="AlphaFoldDB" id="A0A8H5TEE9"/>
<dbReference type="InterPro" id="IPR036875">
    <property type="entry name" value="Znf_CCHC_sf"/>
</dbReference>
<evidence type="ECO:0000313" key="3">
    <source>
        <dbReference type="EMBL" id="KAF5668067.1"/>
    </source>
</evidence>
<dbReference type="SUPFAM" id="SSF57756">
    <property type="entry name" value="Retrovirus zinc finger-like domains"/>
    <property type="match status" value="1"/>
</dbReference>